<dbReference type="PANTHER" id="PTHR21320">
    <property type="entry name" value="CYTOCHROME C OXIDASE ASSEMBLY PROTEIN COX11-RELATED"/>
    <property type="match status" value="1"/>
</dbReference>
<protein>
    <submittedName>
        <fullName evidence="7">Cytochrome c oxidase assembly mitochondrial-like</fullName>
    </submittedName>
</protein>
<dbReference type="SUPFAM" id="SSF110111">
    <property type="entry name" value="Ctag/Cox11"/>
    <property type="match status" value="1"/>
</dbReference>
<dbReference type="AlphaFoldDB" id="A0A2P6U0K0"/>
<dbReference type="InterPro" id="IPR023471">
    <property type="entry name" value="CtaG/Cox11_dom_sf"/>
</dbReference>
<comment type="caution">
    <text evidence="7">The sequence shown here is derived from an EMBL/GenBank/DDBJ whole genome shotgun (WGS) entry which is preliminary data.</text>
</comment>
<gene>
    <name evidence="7" type="ORF">C2E21_1514</name>
</gene>
<evidence type="ECO:0000313" key="7">
    <source>
        <dbReference type="EMBL" id="PRW59834.1"/>
    </source>
</evidence>
<sequence length="326" mass="35231">MRGLRESLRLLARSNALLASLGPAAASGGGALAAAAAAAAPSPAATVLQREVAALRRWLHCGGASGPWRQQLAGQQHQWLVRQPGAAAELQCLRRLSSGPRRAKDVMQGVAHRNKNSAWYYLATAVAMVGMTYAAVPLYRMFCQATGYGGTVQEGKAVEDKIRRWEENPDAELAKAAAAREITVYFNSDVADGMPWKFTPTQRSVKLHPGQSTLAFYTAENKADTSITGVSTYNVAPQPAGQYFNKIQCFCFEEQKLRPHEKIDMPVFFYIDPEFATDPKMNGINIITLSYTFFKVAEEEYSEEEEAAAVPAAAVAALPAAAAAAQ</sequence>
<dbReference type="FunFam" id="2.60.370.10:FF:000001">
    <property type="entry name" value="COX11 cytochrome c oxidase assembly homolog"/>
    <property type="match status" value="1"/>
</dbReference>
<comment type="subcellular location">
    <subcellularLocation>
        <location evidence="2">Mitochondrion inner membrane</location>
        <topology evidence="2">Single-pass membrane protein</topology>
        <orientation evidence="2">Intermembrane side</orientation>
    </subcellularLocation>
</comment>
<accession>A0A2P6U0K0</accession>
<dbReference type="OrthoDB" id="1704689at2759"/>
<proteinExistence type="inferred from homology"/>
<comment type="function">
    <text evidence="1">Exerts its effect at some terminal stage of cytochrome c oxidase synthesis, probably by being involved in the insertion of the copper B into subunit I.</text>
</comment>
<evidence type="ECO:0000256" key="3">
    <source>
        <dbReference type="ARBA" id="ARBA00022692"/>
    </source>
</evidence>
<evidence type="ECO:0000256" key="2">
    <source>
        <dbReference type="ARBA" id="ARBA00004243"/>
    </source>
</evidence>
<evidence type="ECO:0000256" key="6">
    <source>
        <dbReference type="SAM" id="Phobius"/>
    </source>
</evidence>
<feature type="transmembrane region" description="Helical" evidence="6">
    <location>
        <begin position="118"/>
        <end position="136"/>
    </location>
</feature>
<evidence type="ECO:0000256" key="1">
    <source>
        <dbReference type="ARBA" id="ARBA00004007"/>
    </source>
</evidence>
<dbReference type="NCBIfam" id="NF003465">
    <property type="entry name" value="PRK05089.1"/>
    <property type="match status" value="1"/>
</dbReference>
<evidence type="ECO:0000256" key="4">
    <source>
        <dbReference type="ARBA" id="ARBA00022989"/>
    </source>
</evidence>
<dbReference type="Pfam" id="PF04442">
    <property type="entry name" value="CtaG_Cox11"/>
    <property type="match status" value="1"/>
</dbReference>
<evidence type="ECO:0000313" key="8">
    <source>
        <dbReference type="Proteomes" id="UP000239899"/>
    </source>
</evidence>
<dbReference type="Gene3D" id="2.60.370.10">
    <property type="entry name" value="Ctag/Cox11"/>
    <property type="match status" value="1"/>
</dbReference>
<dbReference type="InterPro" id="IPR007533">
    <property type="entry name" value="Cyt_c_oxidase_assmbl_CtaG"/>
</dbReference>
<dbReference type="HAMAP" id="MF_00155">
    <property type="entry name" value="CtaG"/>
    <property type="match status" value="1"/>
</dbReference>
<keyword evidence="8" id="KW-1185">Reference proteome</keyword>
<dbReference type="Proteomes" id="UP000239899">
    <property type="component" value="Unassembled WGS sequence"/>
</dbReference>
<dbReference type="EMBL" id="LHPG02000003">
    <property type="protein sequence ID" value="PRW59834.1"/>
    <property type="molecule type" value="Genomic_DNA"/>
</dbReference>
<reference evidence="7 8" key="1">
    <citation type="journal article" date="2018" name="Plant J.">
        <title>Genome sequences of Chlorella sorokiniana UTEX 1602 and Micractinium conductrix SAG 241.80: implications to maltose excretion by a green alga.</title>
        <authorList>
            <person name="Arriola M.B."/>
            <person name="Velmurugan N."/>
            <person name="Zhang Y."/>
            <person name="Plunkett M.H."/>
            <person name="Hondzo H."/>
            <person name="Barney B.M."/>
        </authorList>
    </citation>
    <scope>NUCLEOTIDE SEQUENCE [LARGE SCALE GENOMIC DNA]</scope>
    <source>
        <strain evidence="8">UTEX 1602</strain>
    </source>
</reference>
<organism evidence="7 8">
    <name type="scientific">Chlorella sorokiniana</name>
    <name type="common">Freshwater green alga</name>
    <dbReference type="NCBI Taxonomy" id="3076"/>
    <lineage>
        <taxon>Eukaryota</taxon>
        <taxon>Viridiplantae</taxon>
        <taxon>Chlorophyta</taxon>
        <taxon>core chlorophytes</taxon>
        <taxon>Trebouxiophyceae</taxon>
        <taxon>Chlorellales</taxon>
        <taxon>Chlorellaceae</taxon>
        <taxon>Chlorella clade</taxon>
        <taxon>Chlorella</taxon>
    </lineage>
</organism>
<dbReference type="STRING" id="3076.A0A2P6U0K0"/>
<dbReference type="GO" id="GO:0005743">
    <property type="term" value="C:mitochondrial inner membrane"/>
    <property type="evidence" value="ECO:0007669"/>
    <property type="project" value="UniProtKB-SubCell"/>
</dbReference>
<name>A0A2P6U0K0_CHLSO</name>
<keyword evidence="3 6" id="KW-0812">Transmembrane</keyword>
<keyword evidence="5 6" id="KW-0472">Membrane</keyword>
<dbReference type="PANTHER" id="PTHR21320:SF3">
    <property type="entry name" value="CYTOCHROME C OXIDASE ASSEMBLY PROTEIN COX11, MITOCHONDRIAL-RELATED"/>
    <property type="match status" value="1"/>
</dbReference>
<keyword evidence="4 6" id="KW-1133">Transmembrane helix</keyword>
<dbReference type="GO" id="GO:0005507">
    <property type="term" value="F:copper ion binding"/>
    <property type="evidence" value="ECO:0007669"/>
    <property type="project" value="InterPro"/>
</dbReference>
<evidence type="ECO:0000256" key="5">
    <source>
        <dbReference type="ARBA" id="ARBA00023136"/>
    </source>
</evidence>